<proteinExistence type="predicted"/>
<dbReference type="InterPro" id="IPR050638">
    <property type="entry name" value="AA-Vitamin_Transporters"/>
</dbReference>
<dbReference type="Gene3D" id="1.10.3730.20">
    <property type="match status" value="1"/>
</dbReference>
<keyword evidence="3 5" id="KW-1133">Transmembrane helix</keyword>
<feature type="transmembrane region" description="Helical" evidence="5">
    <location>
        <begin position="125"/>
        <end position="144"/>
    </location>
</feature>
<dbReference type="PANTHER" id="PTHR32322:SF2">
    <property type="entry name" value="EAMA DOMAIN-CONTAINING PROTEIN"/>
    <property type="match status" value="1"/>
</dbReference>
<keyword evidence="4 5" id="KW-0472">Membrane</keyword>
<evidence type="ECO:0000313" key="7">
    <source>
        <dbReference type="EMBL" id="KTG08947.1"/>
    </source>
</evidence>
<dbReference type="InterPro" id="IPR037185">
    <property type="entry name" value="EmrE-like"/>
</dbReference>
<feature type="transmembrane region" description="Helical" evidence="5">
    <location>
        <begin position="150"/>
        <end position="170"/>
    </location>
</feature>
<dbReference type="Pfam" id="PF00892">
    <property type="entry name" value="EamA"/>
    <property type="match status" value="2"/>
</dbReference>
<dbReference type="Proteomes" id="UP000054387">
    <property type="component" value="Unassembled WGS sequence"/>
</dbReference>
<evidence type="ECO:0000256" key="1">
    <source>
        <dbReference type="ARBA" id="ARBA00004141"/>
    </source>
</evidence>
<evidence type="ECO:0000256" key="5">
    <source>
        <dbReference type="SAM" id="Phobius"/>
    </source>
</evidence>
<comment type="subcellular location">
    <subcellularLocation>
        <location evidence="1">Membrane</location>
        <topology evidence="1">Multi-pass membrane protein</topology>
    </subcellularLocation>
</comment>
<accession>A0A0W1R668</accession>
<evidence type="ECO:0000256" key="2">
    <source>
        <dbReference type="ARBA" id="ARBA00022692"/>
    </source>
</evidence>
<feature type="domain" description="EamA" evidence="6">
    <location>
        <begin position="8"/>
        <end position="140"/>
    </location>
</feature>
<feature type="domain" description="EamA" evidence="6">
    <location>
        <begin position="151"/>
        <end position="287"/>
    </location>
</feature>
<dbReference type="EMBL" id="LOPU01000029">
    <property type="protein sequence ID" value="KTG08947.1"/>
    <property type="molecule type" value="Genomic_DNA"/>
</dbReference>
<dbReference type="GO" id="GO:0016020">
    <property type="term" value="C:membrane"/>
    <property type="evidence" value="ECO:0007669"/>
    <property type="project" value="UniProtKB-SubCell"/>
</dbReference>
<feature type="transmembrane region" description="Helical" evidence="5">
    <location>
        <begin position="92"/>
        <end position="116"/>
    </location>
</feature>
<dbReference type="InterPro" id="IPR000620">
    <property type="entry name" value="EamA_dom"/>
</dbReference>
<dbReference type="OrthoDB" id="17861at2157"/>
<feature type="transmembrane region" description="Helical" evidence="5">
    <location>
        <begin position="247"/>
        <end position="265"/>
    </location>
</feature>
<feature type="transmembrane region" description="Helical" evidence="5">
    <location>
        <begin position="271"/>
        <end position="290"/>
    </location>
</feature>
<name>A0A0W1R668_9EURY</name>
<organism evidence="7 8">
    <name type="scientific">Haloprofundus marisrubri</name>
    <dbReference type="NCBI Taxonomy" id="1514971"/>
    <lineage>
        <taxon>Archaea</taxon>
        <taxon>Methanobacteriati</taxon>
        <taxon>Methanobacteriota</taxon>
        <taxon>Stenosarchaea group</taxon>
        <taxon>Halobacteria</taxon>
        <taxon>Halobacteriales</taxon>
        <taxon>Haloferacaceae</taxon>
        <taxon>Haloprofundus</taxon>
    </lineage>
</organism>
<dbReference type="AlphaFoldDB" id="A0A0W1R668"/>
<sequence>MSRYRNLALFLTLSVIWGTAYLAIDAGLATLPPVLFAAFRYDVAGLALFAFAVVRSDRWRPRTFAEWRLVAVGGLLVIGLNFAFLFSGQRYVGGSIAAIVASTAPVLTPLFARFLLPDERFDRRGIVGVLLGLAGVVVVATGGGSLGADLLGVVLLALAAVSFALGTVLTERYDASLSLIPTQAWMMLLGAGFLHLVSGLLGETPPLSVSWTPTAFAALAYLALVSSAVGYVLYFDLLDRLGAVEISLVKYVVPVVTALVGWAALGQSLSMDTVAGFALIVAGFALLKGGDAFDEVVRLQARVSRGYDAENVYVPDSSARRDAAFGDD</sequence>
<gene>
    <name evidence="7" type="ORF">AUR64_14150</name>
</gene>
<evidence type="ECO:0000256" key="4">
    <source>
        <dbReference type="ARBA" id="ARBA00023136"/>
    </source>
</evidence>
<feature type="transmembrane region" description="Helical" evidence="5">
    <location>
        <begin position="38"/>
        <end position="55"/>
    </location>
</feature>
<feature type="transmembrane region" description="Helical" evidence="5">
    <location>
        <begin position="182"/>
        <end position="202"/>
    </location>
</feature>
<dbReference type="RefSeq" id="WP_058582100.1">
    <property type="nucleotide sequence ID" value="NZ_LOPU01000029.1"/>
</dbReference>
<keyword evidence="8" id="KW-1185">Reference proteome</keyword>
<dbReference type="SUPFAM" id="SSF103481">
    <property type="entry name" value="Multidrug resistance efflux transporter EmrE"/>
    <property type="match status" value="2"/>
</dbReference>
<feature type="transmembrane region" description="Helical" evidence="5">
    <location>
        <begin position="214"/>
        <end position="235"/>
    </location>
</feature>
<reference evidence="7 8" key="1">
    <citation type="submission" date="2015-12" db="EMBL/GenBank/DDBJ databases">
        <title>Haloprofundus marisrubri gen. nov., sp. nov., an extremely halophilic archaeon isolated from the Discovery deep brine-seawater interface in the Red Sea.</title>
        <authorList>
            <person name="Zhang G."/>
            <person name="Stingl U."/>
            <person name="Rashid M."/>
        </authorList>
    </citation>
    <scope>NUCLEOTIDE SEQUENCE [LARGE SCALE GENOMIC DNA]</scope>
    <source>
        <strain evidence="7 8">SB9</strain>
    </source>
</reference>
<keyword evidence="2 5" id="KW-0812">Transmembrane</keyword>
<feature type="transmembrane region" description="Helical" evidence="5">
    <location>
        <begin position="67"/>
        <end position="86"/>
    </location>
</feature>
<evidence type="ECO:0000256" key="3">
    <source>
        <dbReference type="ARBA" id="ARBA00022989"/>
    </source>
</evidence>
<dbReference type="PANTHER" id="PTHR32322">
    <property type="entry name" value="INNER MEMBRANE TRANSPORTER"/>
    <property type="match status" value="1"/>
</dbReference>
<protein>
    <recommendedName>
        <fullName evidence="6">EamA domain-containing protein</fullName>
    </recommendedName>
</protein>
<evidence type="ECO:0000259" key="6">
    <source>
        <dbReference type="Pfam" id="PF00892"/>
    </source>
</evidence>
<evidence type="ECO:0000313" key="8">
    <source>
        <dbReference type="Proteomes" id="UP000054387"/>
    </source>
</evidence>
<comment type="caution">
    <text evidence="7">The sequence shown here is derived from an EMBL/GenBank/DDBJ whole genome shotgun (WGS) entry which is preliminary data.</text>
</comment>